<evidence type="ECO:0000256" key="9">
    <source>
        <dbReference type="SAM" id="Phobius"/>
    </source>
</evidence>
<dbReference type="GO" id="GO:0016020">
    <property type="term" value="C:membrane"/>
    <property type="evidence" value="ECO:0007669"/>
    <property type="project" value="InterPro"/>
</dbReference>
<evidence type="ECO:0000256" key="8">
    <source>
        <dbReference type="SAM" id="MobiDB-lite"/>
    </source>
</evidence>
<keyword evidence="2" id="KW-1003">Cell membrane</keyword>
<feature type="region of interest" description="Disordered" evidence="8">
    <location>
        <begin position="169"/>
        <end position="221"/>
    </location>
</feature>
<feature type="compositionally biased region" description="Gly residues" evidence="8">
    <location>
        <begin position="176"/>
        <end position="186"/>
    </location>
</feature>
<feature type="region of interest" description="Disordered" evidence="8">
    <location>
        <begin position="240"/>
        <end position="325"/>
    </location>
</feature>
<evidence type="ECO:0000256" key="4">
    <source>
        <dbReference type="ARBA" id="ARBA00022692"/>
    </source>
</evidence>
<dbReference type="InterPro" id="IPR004673">
    <property type="entry name" value="L-rhamnose-proton_sym_RhaT"/>
</dbReference>
<keyword evidence="4 9" id="KW-0812">Transmembrane</keyword>
<feature type="transmembrane region" description="Helical" evidence="9">
    <location>
        <begin position="451"/>
        <end position="470"/>
    </location>
</feature>
<name>A0A5A8CBH8_CAFRO</name>
<evidence type="ECO:0000256" key="1">
    <source>
        <dbReference type="ARBA" id="ARBA00022448"/>
    </source>
</evidence>
<dbReference type="Proteomes" id="UP000323011">
    <property type="component" value="Unassembled WGS sequence"/>
</dbReference>
<gene>
    <name evidence="10" type="ORF">FNF29_05689</name>
</gene>
<feature type="transmembrane region" description="Helical" evidence="9">
    <location>
        <begin position="73"/>
        <end position="96"/>
    </location>
</feature>
<feature type="transmembrane region" description="Helical" evidence="9">
    <location>
        <begin position="136"/>
        <end position="155"/>
    </location>
</feature>
<protein>
    <submittedName>
        <fullName evidence="10">Uncharacterized protein</fullName>
    </submittedName>
</protein>
<evidence type="ECO:0000256" key="6">
    <source>
        <dbReference type="ARBA" id="ARBA00022989"/>
    </source>
</evidence>
<feature type="compositionally biased region" description="Acidic residues" evidence="8">
    <location>
        <begin position="286"/>
        <end position="297"/>
    </location>
</feature>
<evidence type="ECO:0000313" key="11">
    <source>
        <dbReference type="Proteomes" id="UP000323011"/>
    </source>
</evidence>
<keyword evidence="3" id="KW-0997">Cell inner membrane</keyword>
<dbReference type="AlphaFoldDB" id="A0A5A8CBH8"/>
<comment type="caution">
    <text evidence="10">The sequence shown here is derived from an EMBL/GenBank/DDBJ whole genome shotgun (WGS) entry which is preliminary data.</text>
</comment>
<dbReference type="EMBL" id="VLTN01000039">
    <property type="protein sequence ID" value="KAA0149864.1"/>
    <property type="molecule type" value="Genomic_DNA"/>
</dbReference>
<accession>A0A5A8CBH8</accession>
<dbReference type="GO" id="GO:0015293">
    <property type="term" value="F:symporter activity"/>
    <property type="evidence" value="ECO:0007669"/>
    <property type="project" value="UniProtKB-KW"/>
</dbReference>
<dbReference type="Pfam" id="PF06379">
    <property type="entry name" value="RhaT"/>
    <property type="match status" value="1"/>
</dbReference>
<evidence type="ECO:0000256" key="2">
    <source>
        <dbReference type="ARBA" id="ARBA00022475"/>
    </source>
</evidence>
<keyword evidence="6 9" id="KW-1133">Transmembrane helix</keyword>
<keyword evidence="7 9" id="KW-0472">Membrane</keyword>
<keyword evidence="5" id="KW-0769">Symport</keyword>
<keyword evidence="11" id="KW-1185">Reference proteome</keyword>
<reference evidence="10 11" key="1">
    <citation type="submission" date="2019-07" db="EMBL/GenBank/DDBJ databases">
        <title>Genomes of Cafeteria roenbergensis.</title>
        <authorList>
            <person name="Fischer M.G."/>
            <person name="Hackl T."/>
            <person name="Roman M."/>
        </authorList>
    </citation>
    <scope>NUCLEOTIDE SEQUENCE [LARGE SCALE GENOMIC DNA]</scope>
    <source>
        <strain evidence="10 11">BVI</strain>
    </source>
</reference>
<dbReference type="GO" id="GO:0015153">
    <property type="term" value="F:rhamnose transmembrane transporter activity"/>
    <property type="evidence" value="ECO:0007669"/>
    <property type="project" value="InterPro"/>
</dbReference>
<evidence type="ECO:0000256" key="7">
    <source>
        <dbReference type="ARBA" id="ARBA00023136"/>
    </source>
</evidence>
<feature type="transmembrane region" description="Helical" evidence="9">
    <location>
        <begin position="515"/>
        <end position="536"/>
    </location>
</feature>
<feature type="compositionally biased region" description="Gly residues" evidence="8">
    <location>
        <begin position="311"/>
        <end position="325"/>
    </location>
</feature>
<feature type="compositionally biased region" description="Low complexity" evidence="8">
    <location>
        <begin position="202"/>
        <end position="212"/>
    </location>
</feature>
<feature type="transmembrane region" description="Helical" evidence="9">
    <location>
        <begin position="6"/>
        <end position="29"/>
    </location>
</feature>
<evidence type="ECO:0000256" key="3">
    <source>
        <dbReference type="ARBA" id="ARBA00022519"/>
    </source>
</evidence>
<feature type="transmembrane region" description="Helical" evidence="9">
    <location>
        <begin position="482"/>
        <end position="503"/>
    </location>
</feature>
<feature type="transmembrane region" description="Helical" evidence="9">
    <location>
        <begin position="41"/>
        <end position="61"/>
    </location>
</feature>
<organism evidence="10 11">
    <name type="scientific">Cafeteria roenbergensis</name>
    <name type="common">Marine flagellate</name>
    <dbReference type="NCBI Taxonomy" id="33653"/>
    <lineage>
        <taxon>Eukaryota</taxon>
        <taxon>Sar</taxon>
        <taxon>Stramenopiles</taxon>
        <taxon>Bigyra</taxon>
        <taxon>Opalozoa</taxon>
        <taxon>Bicosoecida</taxon>
        <taxon>Cafeteriaceae</taxon>
        <taxon>Cafeteria</taxon>
    </lineage>
</organism>
<sequence>MPVDGGEVAVGLAMIAVAGALSGSYTSCLKAMPYLPWENAWGMYAMWAMVVLPWILVAATTDNLGEVYAGAPQSAYLATILFGGSWGLGSVTFGIGTTMVGNSLGFSIILGMTAVLGSVIPLVVLNPDKIATPAGYADFAALAVAAVGLAMLGWAGMLRERERAAAAAGTARAGDGWSGDGKAGGMGEEEAGADAGEGRKAGGSSAAPSAAGYHSDLTQTSPLLGGDGAGAAVARAAAIAPASDPANVSGRAGVSARLQQRSARASGAEDSSRLLQRGPGRSHSDTDDDEFGDDDDAVTGHGGGLDDRRGGGGAGGAGAPGRGGGGAGGAAASCQSCGGNFAIGLAMCVASGVLSPMLNLALTFGSDIKDRAATVGHASPAMANNAVWAVAVSAGAVANVIYCSYLVTKNGGWHHCCGGRAADAPPLPMAGEGCCPACSCLESRTGGLVTLLWPFGMAVFWLAGTVLYGVGAGRMGPLGEVLGWPIFIMLMVLTGNVSGIMAGEWTGASWTALRWLAAGLVVLTAAAVIIGVGASLD</sequence>
<evidence type="ECO:0000313" key="10">
    <source>
        <dbReference type="EMBL" id="KAA0149864.1"/>
    </source>
</evidence>
<feature type="transmembrane region" description="Helical" evidence="9">
    <location>
        <begin position="103"/>
        <end position="124"/>
    </location>
</feature>
<keyword evidence="1" id="KW-0813">Transport</keyword>
<evidence type="ECO:0000256" key="5">
    <source>
        <dbReference type="ARBA" id="ARBA00022847"/>
    </source>
</evidence>
<proteinExistence type="predicted"/>